<evidence type="ECO:0000313" key="6">
    <source>
        <dbReference type="EMBL" id="KZD11915.1"/>
    </source>
</evidence>
<feature type="domain" description="HTH lysR-type" evidence="5">
    <location>
        <begin position="1"/>
        <end position="59"/>
    </location>
</feature>
<dbReference type="InterPro" id="IPR005119">
    <property type="entry name" value="LysR_subst-bd"/>
</dbReference>
<dbReference type="SUPFAM" id="SSF53850">
    <property type="entry name" value="Periplasmic binding protein-like II"/>
    <property type="match status" value="1"/>
</dbReference>
<dbReference type="GO" id="GO:0003677">
    <property type="term" value="F:DNA binding"/>
    <property type="evidence" value="ECO:0007669"/>
    <property type="project" value="UniProtKB-KW"/>
</dbReference>
<evidence type="ECO:0000313" key="7">
    <source>
        <dbReference type="Proteomes" id="UP000076400"/>
    </source>
</evidence>
<dbReference type="CDD" id="cd08422">
    <property type="entry name" value="PBP2_CrgA_like"/>
    <property type="match status" value="1"/>
</dbReference>
<dbReference type="AlphaFoldDB" id="A0A154WEM5"/>
<keyword evidence="7" id="KW-1185">Reference proteome</keyword>
<organism evidence="6 7">
    <name type="scientific">Oceanibaculum pacificum</name>
    <dbReference type="NCBI Taxonomy" id="580166"/>
    <lineage>
        <taxon>Bacteria</taxon>
        <taxon>Pseudomonadati</taxon>
        <taxon>Pseudomonadota</taxon>
        <taxon>Alphaproteobacteria</taxon>
        <taxon>Rhodospirillales</taxon>
        <taxon>Oceanibaculaceae</taxon>
        <taxon>Oceanibaculum</taxon>
    </lineage>
</organism>
<reference evidence="6 7" key="1">
    <citation type="submission" date="2015-12" db="EMBL/GenBank/DDBJ databases">
        <title>Genome sequence of Oceanibaculum pacificum MCCC 1A02656.</title>
        <authorList>
            <person name="Lu L."/>
            <person name="Lai Q."/>
            <person name="Shao Z."/>
            <person name="Qian P."/>
        </authorList>
    </citation>
    <scope>NUCLEOTIDE SEQUENCE [LARGE SCALE GENOMIC DNA]</scope>
    <source>
        <strain evidence="6 7">MCCC 1A02656</strain>
    </source>
</reference>
<comment type="similarity">
    <text evidence="1">Belongs to the LysR transcriptional regulatory family.</text>
</comment>
<dbReference type="SUPFAM" id="SSF46785">
    <property type="entry name" value="Winged helix' DNA-binding domain"/>
    <property type="match status" value="1"/>
</dbReference>
<dbReference type="FunFam" id="1.10.10.10:FF:000001">
    <property type="entry name" value="LysR family transcriptional regulator"/>
    <property type="match status" value="1"/>
</dbReference>
<protein>
    <submittedName>
        <fullName evidence="6">LysR family transcriptional regulator</fullName>
    </submittedName>
</protein>
<keyword evidence="2" id="KW-0805">Transcription regulation</keyword>
<evidence type="ECO:0000256" key="2">
    <source>
        <dbReference type="ARBA" id="ARBA00023015"/>
    </source>
</evidence>
<dbReference type="InterPro" id="IPR000847">
    <property type="entry name" value="LysR_HTH_N"/>
</dbReference>
<name>A0A154WEM5_9PROT</name>
<dbReference type="Pfam" id="PF00126">
    <property type="entry name" value="HTH_1"/>
    <property type="match status" value="1"/>
</dbReference>
<dbReference type="Proteomes" id="UP000076400">
    <property type="component" value="Unassembled WGS sequence"/>
</dbReference>
<dbReference type="InterPro" id="IPR036388">
    <property type="entry name" value="WH-like_DNA-bd_sf"/>
</dbReference>
<dbReference type="STRING" id="580166.AUP43_17995"/>
<dbReference type="GO" id="GO:0003700">
    <property type="term" value="F:DNA-binding transcription factor activity"/>
    <property type="evidence" value="ECO:0007669"/>
    <property type="project" value="InterPro"/>
</dbReference>
<dbReference type="Gene3D" id="1.10.10.10">
    <property type="entry name" value="Winged helix-like DNA-binding domain superfamily/Winged helix DNA-binding domain"/>
    <property type="match status" value="1"/>
</dbReference>
<dbReference type="FunFam" id="3.40.190.290:FF:000001">
    <property type="entry name" value="Transcriptional regulator, LysR family"/>
    <property type="match status" value="1"/>
</dbReference>
<accession>A0A154WEM5</accession>
<evidence type="ECO:0000259" key="5">
    <source>
        <dbReference type="PROSITE" id="PS50931"/>
    </source>
</evidence>
<dbReference type="EMBL" id="LPXN01000073">
    <property type="protein sequence ID" value="KZD11915.1"/>
    <property type="molecule type" value="Genomic_DNA"/>
</dbReference>
<dbReference type="Pfam" id="PF03466">
    <property type="entry name" value="LysR_substrate"/>
    <property type="match status" value="1"/>
</dbReference>
<dbReference type="PANTHER" id="PTHR30537">
    <property type="entry name" value="HTH-TYPE TRANSCRIPTIONAL REGULATOR"/>
    <property type="match status" value="1"/>
</dbReference>
<dbReference type="InterPro" id="IPR058163">
    <property type="entry name" value="LysR-type_TF_proteobact-type"/>
</dbReference>
<dbReference type="RefSeq" id="WP_067553549.1">
    <property type="nucleotide sequence ID" value="NZ_LPXN01000073.1"/>
</dbReference>
<sequence length="302" mass="33205">MQDLNAMLVFARVVDSGSFSTAAEKLKLSKSAVSKQVAKLEDQLGVRLLNRTTRRLSLTEAGELFYARSTEVVAAAEAAEQAVTSLQDKPRGTLRLNTSMSFGQRHLGPAIPEFLFDYPDLSIDMTLTDRFVDLVKEGYDMAIRIGNMPDSSLIQRRLCDMQALIVASPDYLVRRGAPATPVELTQHNCLCYAYQATGDEWRFSGPEGIVRVRVGGQLKANNGDVLLEAAIAGMGIVQLPSFICGDAVRDGRLVRILTDYALPPAAIHAVYPHARHVSTKVRAFVDFLAKRFGSQPYWDKGL</sequence>
<dbReference type="OrthoDB" id="9812435at2"/>
<evidence type="ECO:0000256" key="4">
    <source>
        <dbReference type="ARBA" id="ARBA00023163"/>
    </source>
</evidence>
<evidence type="ECO:0000256" key="1">
    <source>
        <dbReference type="ARBA" id="ARBA00009437"/>
    </source>
</evidence>
<evidence type="ECO:0000256" key="3">
    <source>
        <dbReference type="ARBA" id="ARBA00023125"/>
    </source>
</evidence>
<dbReference type="PANTHER" id="PTHR30537:SF5">
    <property type="entry name" value="HTH-TYPE TRANSCRIPTIONAL ACTIVATOR TTDR-RELATED"/>
    <property type="match status" value="1"/>
</dbReference>
<keyword evidence="3" id="KW-0238">DNA-binding</keyword>
<dbReference type="PROSITE" id="PS50931">
    <property type="entry name" value="HTH_LYSR"/>
    <property type="match status" value="1"/>
</dbReference>
<dbReference type="Gene3D" id="3.40.190.290">
    <property type="match status" value="1"/>
</dbReference>
<dbReference type="PRINTS" id="PR00039">
    <property type="entry name" value="HTHLYSR"/>
</dbReference>
<dbReference type="InterPro" id="IPR036390">
    <property type="entry name" value="WH_DNA-bd_sf"/>
</dbReference>
<keyword evidence="4" id="KW-0804">Transcription</keyword>
<proteinExistence type="inferred from homology"/>
<comment type="caution">
    <text evidence="6">The sequence shown here is derived from an EMBL/GenBank/DDBJ whole genome shotgun (WGS) entry which is preliminary data.</text>
</comment>
<gene>
    <name evidence="6" type="ORF">AUP43_17995</name>
</gene>